<evidence type="ECO:0000313" key="2">
    <source>
        <dbReference type="Proteomes" id="UP000772434"/>
    </source>
</evidence>
<dbReference type="AlphaFoldDB" id="A0A9P5PNH3"/>
<sequence length="269" mass="30551">MCPSDLTPASMYKSQGLVWFVGSDIKEACCHCDKVSLRESEPAMKTMKLLRGGRALGIKKPPTTIGSRPKVVSTTWITDSLKAKARMAKEYRQNHRQSKPPRYREPSADNTQLLFTNLYIPRREVSPMINALCQVPAKCVGLSFNVTVSFWDLNPDLTEDRDPSGQCYRYTMQTLLYPMKGYYILQRWQLCQGDGYCMVPGPGSVSHYLLLKLKVFALHAQRVLEQNAWGTRAIGPEVVQMVLEWRKWVQDAAALILLPRVPKSFPSFC</sequence>
<dbReference type="Proteomes" id="UP000772434">
    <property type="component" value="Unassembled WGS sequence"/>
</dbReference>
<comment type="caution">
    <text evidence="1">The sequence shown here is derived from an EMBL/GenBank/DDBJ whole genome shotgun (WGS) entry which is preliminary data.</text>
</comment>
<proteinExistence type="predicted"/>
<reference evidence="1" key="1">
    <citation type="submission" date="2020-11" db="EMBL/GenBank/DDBJ databases">
        <authorList>
            <consortium name="DOE Joint Genome Institute"/>
            <person name="Ahrendt S."/>
            <person name="Riley R."/>
            <person name="Andreopoulos W."/>
            <person name="Labutti K."/>
            <person name="Pangilinan J."/>
            <person name="Ruiz-Duenas F.J."/>
            <person name="Barrasa J.M."/>
            <person name="Sanchez-Garcia M."/>
            <person name="Camarero S."/>
            <person name="Miyauchi S."/>
            <person name="Serrano A."/>
            <person name="Linde D."/>
            <person name="Babiker R."/>
            <person name="Drula E."/>
            <person name="Ayuso-Fernandez I."/>
            <person name="Pacheco R."/>
            <person name="Padilla G."/>
            <person name="Ferreira P."/>
            <person name="Barriuso J."/>
            <person name="Kellner H."/>
            <person name="Castanera R."/>
            <person name="Alfaro M."/>
            <person name="Ramirez L."/>
            <person name="Pisabarro A.G."/>
            <person name="Kuo A."/>
            <person name="Tritt A."/>
            <person name="Lipzen A."/>
            <person name="He G."/>
            <person name="Yan M."/>
            <person name="Ng V."/>
            <person name="Cullen D."/>
            <person name="Martin F."/>
            <person name="Rosso M.-N."/>
            <person name="Henrissat B."/>
            <person name="Hibbett D."/>
            <person name="Martinez A.T."/>
            <person name="Grigoriev I.V."/>
        </authorList>
    </citation>
    <scope>NUCLEOTIDE SEQUENCE</scope>
    <source>
        <strain evidence="1">AH 40177</strain>
    </source>
</reference>
<keyword evidence="2" id="KW-1185">Reference proteome</keyword>
<name>A0A9P5PNH3_9AGAR</name>
<accession>A0A9P5PNH3</accession>
<gene>
    <name evidence="1" type="ORF">BDP27DRAFT_1366607</name>
</gene>
<dbReference type="EMBL" id="JADNRY010000107">
    <property type="protein sequence ID" value="KAF9065245.1"/>
    <property type="molecule type" value="Genomic_DNA"/>
</dbReference>
<organism evidence="1 2">
    <name type="scientific">Rhodocollybia butyracea</name>
    <dbReference type="NCBI Taxonomy" id="206335"/>
    <lineage>
        <taxon>Eukaryota</taxon>
        <taxon>Fungi</taxon>
        <taxon>Dikarya</taxon>
        <taxon>Basidiomycota</taxon>
        <taxon>Agaricomycotina</taxon>
        <taxon>Agaricomycetes</taxon>
        <taxon>Agaricomycetidae</taxon>
        <taxon>Agaricales</taxon>
        <taxon>Marasmiineae</taxon>
        <taxon>Omphalotaceae</taxon>
        <taxon>Rhodocollybia</taxon>
    </lineage>
</organism>
<evidence type="ECO:0000313" key="1">
    <source>
        <dbReference type="EMBL" id="KAF9065245.1"/>
    </source>
</evidence>
<protein>
    <submittedName>
        <fullName evidence="1">Uncharacterized protein</fullName>
    </submittedName>
</protein>